<feature type="domain" description="ABC transporter" evidence="5">
    <location>
        <begin position="5"/>
        <end position="243"/>
    </location>
</feature>
<dbReference type="InterPro" id="IPR027417">
    <property type="entry name" value="P-loop_NTPase"/>
</dbReference>
<keyword evidence="7" id="KW-1185">Reference proteome</keyword>
<evidence type="ECO:0000259" key="5">
    <source>
        <dbReference type="PROSITE" id="PS50893"/>
    </source>
</evidence>
<evidence type="ECO:0000256" key="2">
    <source>
        <dbReference type="ARBA" id="ARBA00022448"/>
    </source>
</evidence>
<dbReference type="EMBL" id="CP064954">
    <property type="protein sequence ID" value="QPK79519.1"/>
    <property type="molecule type" value="Genomic_DNA"/>
</dbReference>
<dbReference type="CDD" id="cd03225">
    <property type="entry name" value="ABC_cobalt_CbiO_domain1"/>
    <property type="match status" value="2"/>
</dbReference>
<dbReference type="Gene3D" id="3.40.50.300">
    <property type="entry name" value="P-loop containing nucleotide triphosphate hydrolases"/>
    <property type="match status" value="2"/>
</dbReference>
<name>A0A7T0KGG5_9CORY</name>
<dbReference type="InterPro" id="IPR015856">
    <property type="entry name" value="ABC_transpr_CbiO/EcfA_su"/>
</dbReference>
<dbReference type="PROSITE" id="PS00211">
    <property type="entry name" value="ABC_TRANSPORTER_1"/>
    <property type="match status" value="2"/>
</dbReference>
<gene>
    <name evidence="6" type="ORF">G7Y31_02065</name>
</gene>
<comment type="similarity">
    <text evidence="1">Belongs to the ABC transporter superfamily.</text>
</comment>
<dbReference type="GO" id="GO:0043190">
    <property type="term" value="C:ATP-binding cassette (ABC) transporter complex"/>
    <property type="evidence" value="ECO:0007669"/>
    <property type="project" value="TreeGrafter"/>
</dbReference>
<dbReference type="GO" id="GO:0016887">
    <property type="term" value="F:ATP hydrolysis activity"/>
    <property type="evidence" value="ECO:0007669"/>
    <property type="project" value="InterPro"/>
</dbReference>
<dbReference type="GO" id="GO:0005524">
    <property type="term" value="F:ATP binding"/>
    <property type="evidence" value="ECO:0007669"/>
    <property type="project" value="UniProtKB-KW"/>
</dbReference>
<accession>A0A7T0KGG5</accession>
<evidence type="ECO:0000313" key="7">
    <source>
        <dbReference type="Proteomes" id="UP000594681"/>
    </source>
</evidence>
<evidence type="ECO:0000256" key="3">
    <source>
        <dbReference type="ARBA" id="ARBA00022741"/>
    </source>
</evidence>
<sequence length="468" mass="49250">MAVEVSVRGFGWTHAGRSRPALEGVDLDIASGQRLWVCGDSGSGKSTLVAALAGVLGGDEEGHAQGAIVLTESGVSAAPGRDIPVGLVLQDPDSQVIAARVGDDVAFGCENMGIPREETWRRVRRALDLVGLDLPLDHPTTRLSGGQKQRLALAGVVAMGAGLIIVDEPTANLDPAGARAVAQALGQVADSTGATLVVVEHQPHYFEGILEHAVRLEQGRLVESGPFAQLASGRQPRLPQDLLAPELADAPSPHPALWSRQLLTRFGPERTVDIAAGASTVITGANGAGKTTLLQTLGGLLRPRAGEVGVAQHIRGDVIGPIHTWSSRDLARRVGSVFQNPEHQFLARTVREELGIAPRVLGRGEGDVDALLQRLRLDHVAEANPFTLSGGEKRRLSVATALIAAPEVLLLDEPTFGQDPTTLVELLRILRGLVADGITVAAVSHDPLYVQALGDYRVEVSANDYAAE</sequence>
<proteinExistence type="inferred from homology"/>
<keyword evidence="4 6" id="KW-0067">ATP-binding</keyword>
<dbReference type="KEGG" id="cliz:G7Y31_02065"/>
<evidence type="ECO:0000313" key="6">
    <source>
        <dbReference type="EMBL" id="QPK79519.1"/>
    </source>
</evidence>
<dbReference type="PANTHER" id="PTHR43553:SF24">
    <property type="entry name" value="ENERGY-COUPLING FACTOR TRANSPORTER ATP-BINDING PROTEIN ECFA1"/>
    <property type="match status" value="1"/>
</dbReference>
<protein>
    <submittedName>
        <fullName evidence="6">ABC transporter ATP-binding protein</fullName>
    </submittedName>
</protein>
<dbReference type="InterPro" id="IPR050095">
    <property type="entry name" value="ECF_ABC_transporter_ATP-bd"/>
</dbReference>
<dbReference type="InterPro" id="IPR017871">
    <property type="entry name" value="ABC_transporter-like_CS"/>
</dbReference>
<dbReference type="PROSITE" id="PS50893">
    <property type="entry name" value="ABC_TRANSPORTER_2"/>
    <property type="match status" value="2"/>
</dbReference>
<feature type="domain" description="ABC transporter" evidence="5">
    <location>
        <begin position="242"/>
        <end position="468"/>
    </location>
</feature>
<dbReference type="InterPro" id="IPR003593">
    <property type="entry name" value="AAA+_ATPase"/>
</dbReference>
<dbReference type="SUPFAM" id="SSF52540">
    <property type="entry name" value="P-loop containing nucleoside triphosphate hydrolases"/>
    <property type="match status" value="2"/>
</dbReference>
<keyword evidence="2" id="KW-0813">Transport</keyword>
<dbReference type="PANTHER" id="PTHR43553">
    <property type="entry name" value="HEAVY METAL TRANSPORTER"/>
    <property type="match status" value="1"/>
</dbReference>
<keyword evidence="3" id="KW-0547">Nucleotide-binding</keyword>
<dbReference type="RefSeq" id="WP_165008688.1">
    <property type="nucleotide sequence ID" value="NZ_CP064954.1"/>
</dbReference>
<dbReference type="AlphaFoldDB" id="A0A7T0KGG5"/>
<evidence type="ECO:0000256" key="1">
    <source>
        <dbReference type="ARBA" id="ARBA00005417"/>
    </source>
</evidence>
<dbReference type="InterPro" id="IPR003439">
    <property type="entry name" value="ABC_transporter-like_ATP-bd"/>
</dbReference>
<dbReference type="GO" id="GO:0042626">
    <property type="term" value="F:ATPase-coupled transmembrane transporter activity"/>
    <property type="evidence" value="ECO:0007669"/>
    <property type="project" value="TreeGrafter"/>
</dbReference>
<reference evidence="6 7" key="1">
    <citation type="submission" date="2020-11" db="EMBL/GenBank/DDBJ databases">
        <title>Corynebacterium sp. ZJ-599.</title>
        <authorList>
            <person name="Zhou J."/>
        </authorList>
    </citation>
    <scope>NUCLEOTIDE SEQUENCE [LARGE SCALE GENOMIC DNA]</scope>
    <source>
        <strain evidence="6 7">ZJ-599</strain>
    </source>
</reference>
<organism evidence="6 7">
    <name type="scientific">Corynebacterium lizhenjunii</name>
    <dbReference type="NCBI Taxonomy" id="2709394"/>
    <lineage>
        <taxon>Bacteria</taxon>
        <taxon>Bacillati</taxon>
        <taxon>Actinomycetota</taxon>
        <taxon>Actinomycetes</taxon>
        <taxon>Mycobacteriales</taxon>
        <taxon>Corynebacteriaceae</taxon>
        <taxon>Corynebacterium</taxon>
    </lineage>
</organism>
<dbReference type="Pfam" id="PF00005">
    <property type="entry name" value="ABC_tran"/>
    <property type="match status" value="2"/>
</dbReference>
<dbReference type="Proteomes" id="UP000594681">
    <property type="component" value="Chromosome"/>
</dbReference>
<evidence type="ECO:0000256" key="4">
    <source>
        <dbReference type="ARBA" id="ARBA00022840"/>
    </source>
</evidence>
<dbReference type="SMART" id="SM00382">
    <property type="entry name" value="AAA"/>
    <property type="match status" value="2"/>
</dbReference>